<dbReference type="EMBL" id="PISE01000010">
    <property type="protein sequence ID" value="PKG24862.1"/>
    <property type="molecule type" value="Genomic_DNA"/>
</dbReference>
<proteinExistence type="predicted"/>
<keyword evidence="1 4" id="KW-0732">Signal</keyword>
<organism evidence="7 8">
    <name type="scientific">Niallia nealsonii</name>
    <dbReference type="NCBI Taxonomy" id="115979"/>
    <lineage>
        <taxon>Bacteria</taxon>
        <taxon>Bacillati</taxon>
        <taxon>Bacillota</taxon>
        <taxon>Bacilli</taxon>
        <taxon>Bacillales</taxon>
        <taxon>Bacillaceae</taxon>
        <taxon>Niallia</taxon>
    </lineage>
</organism>
<evidence type="ECO:0000259" key="6">
    <source>
        <dbReference type="SMART" id="SM00079"/>
    </source>
</evidence>
<comment type="caution">
    <text evidence="7">The sequence shown here is derived from an EMBL/GenBank/DDBJ whole genome shotgun (WGS) entry which is preliminary data.</text>
</comment>
<evidence type="ECO:0000256" key="2">
    <source>
        <dbReference type="ARBA" id="ARBA00023139"/>
    </source>
</evidence>
<dbReference type="Pfam" id="PF00497">
    <property type="entry name" value="SBP_bac_3"/>
    <property type="match status" value="1"/>
</dbReference>
<evidence type="ECO:0000256" key="4">
    <source>
        <dbReference type="SAM" id="SignalP"/>
    </source>
</evidence>
<evidence type="ECO:0000313" key="8">
    <source>
        <dbReference type="Proteomes" id="UP000233375"/>
    </source>
</evidence>
<name>A0A2N0Z5S8_9BACI</name>
<keyword evidence="2" id="KW-0564">Palmitate</keyword>
<evidence type="ECO:0000313" key="7">
    <source>
        <dbReference type="EMBL" id="PKG24862.1"/>
    </source>
</evidence>
<feature type="signal peptide" evidence="4">
    <location>
        <begin position="1"/>
        <end position="19"/>
    </location>
</feature>
<dbReference type="SMART" id="SM00062">
    <property type="entry name" value="PBPb"/>
    <property type="match status" value="1"/>
</dbReference>
<dbReference type="GO" id="GO:0015276">
    <property type="term" value="F:ligand-gated monoatomic ion channel activity"/>
    <property type="evidence" value="ECO:0007669"/>
    <property type="project" value="InterPro"/>
</dbReference>
<gene>
    <name evidence="7" type="ORF">CWS01_04695</name>
</gene>
<sequence length="263" mass="28775">MKKRVAGLFISLICLFALSACSSSSNSSENKDKQLVMGTSGDYPPFEYVDTANGEEIIGFDADLAKALGGKTGYEITVKDMDFNGLITSLQSGKVDFVMAGMEATPERKKNADFTEPYFRSDISMVVDKKSGIKTVEDIKGKVVGVQVGSIQAEKAKELQKIVDFQLETRDRVPDLVQEINSGRFDGVLMEDVVSKGYLEKNDNLTTISVPSNETGGAAIAFQKDSELTSKFNDALKEMKENGEMDKLVAKWFNGEKSLKIAE</sequence>
<evidence type="ECO:0000259" key="5">
    <source>
        <dbReference type="SMART" id="SM00062"/>
    </source>
</evidence>
<feature type="chain" id="PRO_5039692654" evidence="4">
    <location>
        <begin position="20"/>
        <end position="263"/>
    </location>
</feature>
<dbReference type="InterPro" id="IPR001638">
    <property type="entry name" value="Solute-binding_3/MltF_N"/>
</dbReference>
<dbReference type="AlphaFoldDB" id="A0A2N0Z5S8"/>
<dbReference type="SUPFAM" id="SSF53850">
    <property type="entry name" value="Periplasmic binding protein-like II"/>
    <property type="match status" value="1"/>
</dbReference>
<dbReference type="Proteomes" id="UP000233375">
    <property type="component" value="Unassembled WGS sequence"/>
</dbReference>
<dbReference type="Gene3D" id="3.40.190.10">
    <property type="entry name" value="Periplasmic binding protein-like II"/>
    <property type="match status" value="2"/>
</dbReference>
<accession>A0A2N0Z5S8</accession>
<dbReference type="OrthoDB" id="9811552at2"/>
<dbReference type="GO" id="GO:0016020">
    <property type="term" value="C:membrane"/>
    <property type="evidence" value="ECO:0007669"/>
    <property type="project" value="InterPro"/>
</dbReference>
<evidence type="ECO:0000256" key="1">
    <source>
        <dbReference type="ARBA" id="ARBA00022729"/>
    </source>
</evidence>
<dbReference type="InterPro" id="IPR001320">
    <property type="entry name" value="Iontro_rcpt_C"/>
</dbReference>
<keyword evidence="8" id="KW-1185">Reference proteome</keyword>
<feature type="domain" description="Solute-binding protein family 3/N-terminal" evidence="5">
    <location>
        <begin position="34"/>
        <end position="256"/>
    </location>
</feature>
<evidence type="ECO:0000256" key="3">
    <source>
        <dbReference type="ARBA" id="ARBA00023288"/>
    </source>
</evidence>
<feature type="domain" description="Ionotropic glutamate receptor C-terminal" evidence="6">
    <location>
        <begin position="34"/>
        <end position="255"/>
    </location>
</feature>
<dbReference type="RefSeq" id="WP_101175892.1">
    <property type="nucleotide sequence ID" value="NZ_PISE01000010.1"/>
</dbReference>
<keyword evidence="3" id="KW-0449">Lipoprotein</keyword>
<dbReference type="PANTHER" id="PTHR35936">
    <property type="entry name" value="MEMBRANE-BOUND LYTIC MUREIN TRANSGLYCOSYLASE F"/>
    <property type="match status" value="1"/>
</dbReference>
<protein>
    <submittedName>
        <fullName evidence="7">ABC transporter substrate-binding protein</fullName>
    </submittedName>
</protein>
<reference evidence="7 8" key="1">
    <citation type="journal article" date="2003" name="Int. J. Syst. Evol. Microbiol.">
        <title>Bacillus nealsonii sp. nov., isolated from a spacecraft-assembly facility, whose spores are gamma-radiation resistant.</title>
        <authorList>
            <person name="Venkateswaran K."/>
            <person name="Kempf M."/>
            <person name="Chen F."/>
            <person name="Satomi M."/>
            <person name="Nicholson W."/>
            <person name="Kern R."/>
        </authorList>
    </citation>
    <scope>NUCLEOTIDE SEQUENCE [LARGE SCALE GENOMIC DNA]</scope>
    <source>
        <strain evidence="7 8">FO-92</strain>
    </source>
</reference>
<dbReference type="SMART" id="SM00079">
    <property type="entry name" value="PBPe"/>
    <property type="match status" value="1"/>
</dbReference>
<dbReference type="PROSITE" id="PS51257">
    <property type="entry name" value="PROKAR_LIPOPROTEIN"/>
    <property type="match status" value="1"/>
</dbReference>
<dbReference type="PANTHER" id="PTHR35936:SF17">
    <property type="entry name" value="ARGININE-BINDING EXTRACELLULAR PROTEIN ARTP"/>
    <property type="match status" value="1"/>
</dbReference>